<accession>A0ABD3V8C2</accession>
<evidence type="ECO:0000256" key="2">
    <source>
        <dbReference type="SAM" id="MobiDB-lite"/>
    </source>
</evidence>
<dbReference type="Gene3D" id="3.40.50.10810">
    <property type="entry name" value="Tandem AAA-ATPase domain"/>
    <property type="match status" value="1"/>
</dbReference>
<keyword evidence="3" id="KW-0472">Membrane</keyword>
<dbReference type="PANTHER" id="PTHR45629:SF7">
    <property type="entry name" value="DNA EXCISION REPAIR PROTEIN ERCC-6-RELATED"/>
    <property type="match status" value="1"/>
</dbReference>
<dbReference type="InterPro" id="IPR027417">
    <property type="entry name" value="P-loop_NTPase"/>
</dbReference>
<dbReference type="FunFam" id="3.40.50.10810:FF:000042">
    <property type="entry name" value="SNF2 family helicase-like protein"/>
    <property type="match status" value="1"/>
</dbReference>
<sequence length="904" mass="103813">MHLSDLCDNNSVDNQTNPSSKSSMKNEINEEDRQQFNMLIIKSKKKASEGHVREALELNKKALKIYSSEKLKKRILKMEAYLKEYGDSSSSEEEDNGMINLGDGFYIYKELYNGLYVHQKEGIKWLWTLYRRRKGGILGDDMGLGKTIQVIAFLSGMFDMDKIKSVLIVVPVSLMTNWEKEFTKWAPGICLTFYHGTSKKEKERALMKVQRRGGVCLTTYGTVVTSSEQLSQQDRKEFIWDYVILDEGHKIKNPTKTTKGVHAIGAKNRIILTGTPIQNNLRELWALFDFLHQGSLLGTARTFKMEYENPITRARERDATAGEKRLGMEMAESLKTIISPYFLRRTKMEVTAGVKTEPNDNDDNIADGLTETSLKMPSFTRKNDLIVWLSLTATQLKIYQDFLSLESVKELLMTNKSPLVALTVLKKICDHPRLLSTRACAQLGLEGDENIDDDMLEAPEGYESAANRIQHIDDDILTNHSGKMIFLVKLLDQVKSEGHRCLIFSQSRKMLDIIEKVIKNRGHKIMRLDGTVTQVADREQRIRKFQSDDSYSVFLLTTQVGGVGITLTAADRVIIFDPNWNPATDAQAVDRAFRIGQDKNVIIYRLITCGTVEEKIYRRQIFKDSITRQTTGGSKNPYSANYKTYKLVQQYKEKKMLITNLYIMNLIELFLLNKLHIYLNTSKKLIKAFITGFVWFVIFCSFMDFIQHRLMQLNIITCTLFIKNVESLVISVGSLMVSSESMNSRILQHRLFITFLPRQRQFLYSEHALFFLIVEKCLILLYLENCVIPGRISWELDETPYENLMNSFSCQPDILIDNNVVPCMDVTAWCFPTIPSLRMCTLIIQQWLVLIIAQTKYLLSSSTNGFLTSSLTISTLIIHHWLVLFMFKQALNQCQETWALIVVM</sequence>
<dbReference type="InterPro" id="IPR050496">
    <property type="entry name" value="SNF2_RAD54_helicase_repair"/>
</dbReference>
<keyword evidence="1" id="KW-0378">Hydrolase</keyword>
<dbReference type="SMART" id="SM00490">
    <property type="entry name" value="HELICc"/>
    <property type="match status" value="1"/>
</dbReference>
<reference evidence="6 7" key="1">
    <citation type="submission" date="2024-11" db="EMBL/GenBank/DDBJ databases">
        <title>Chromosome-level genome assembly of the freshwater bivalve Anodonta woodiana.</title>
        <authorList>
            <person name="Chen X."/>
        </authorList>
    </citation>
    <scope>NUCLEOTIDE SEQUENCE [LARGE SCALE GENOMIC DNA]</scope>
    <source>
        <strain evidence="6">MN2024</strain>
        <tissue evidence="6">Gills</tissue>
    </source>
</reference>
<proteinExistence type="predicted"/>
<evidence type="ECO:0008006" key="8">
    <source>
        <dbReference type="Google" id="ProtNLM"/>
    </source>
</evidence>
<feature type="compositionally biased region" description="Polar residues" evidence="2">
    <location>
        <begin position="7"/>
        <end position="26"/>
    </location>
</feature>
<gene>
    <name evidence="6" type="ORF">ACJMK2_012126</name>
</gene>
<dbReference type="Gene3D" id="3.40.50.300">
    <property type="entry name" value="P-loop containing nucleotide triphosphate hydrolases"/>
    <property type="match status" value="1"/>
</dbReference>
<organism evidence="6 7">
    <name type="scientific">Sinanodonta woodiana</name>
    <name type="common">Chinese pond mussel</name>
    <name type="synonym">Anodonta woodiana</name>
    <dbReference type="NCBI Taxonomy" id="1069815"/>
    <lineage>
        <taxon>Eukaryota</taxon>
        <taxon>Metazoa</taxon>
        <taxon>Spiralia</taxon>
        <taxon>Lophotrochozoa</taxon>
        <taxon>Mollusca</taxon>
        <taxon>Bivalvia</taxon>
        <taxon>Autobranchia</taxon>
        <taxon>Heteroconchia</taxon>
        <taxon>Palaeoheterodonta</taxon>
        <taxon>Unionida</taxon>
        <taxon>Unionoidea</taxon>
        <taxon>Unionidae</taxon>
        <taxon>Unioninae</taxon>
        <taxon>Sinanodonta</taxon>
    </lineage>
</organism>
<dbReference type="EMBL" id="JBJQND010000013">
    <property type="protein sequence ID" value="KAL3857456.1"/>
    <property type="molecule type" value="Genomic_DNA"/>
</dbReference>
<dbReference type="CDD" id="cd18793">
    <property type="entry name" value="SF2_C_SNF"/>
    <property type="match status" value="1"/>
</dbReference>
<dbReference type="Pfam" id="PF00176">
    <property type="entry name" value="SNF2-rel_dom"/>
    <property type="match status" value="1"/>
</dbReference>
<dbReference type="PANTHER" id="PTHR45629">
    <property type="entry name" value="SNF2/RAD54 FAMILY MEMBER"/>
    <property type="match status" value="1"/>
</dbReference>
<dbReference type="SUPFAM" id="SSF52540">
    <property type="entry name" value="P-loop containing nucleoside triphosphate hydrolases"/>
    <property type="match status" value="2"/>
</dbReference>
<dbReference type="CDD" id="cd18001">
    <property type="entry name" value="DEXHc_ERCC6L"/>
    <property type="match status" value="1"/>
</dbReference>
<dbReference type="SMART" id="SM00487">
    <property type="entry name" value="DEXDc"/>
    <property type="match status" value="1"/>
</dbReference>
<evidence type="ECO:0000259" key="4">
    <source>
        <dbReference type="PROSITE" id="PS51192"/>
    </source>
</evidence>
<feature type="domain" description="Helicase ATP-binding" evidence="4">
    <location>
        <begin position="127"/>
        <end position="294"/>
    </location>
</feature>
<feature type="region of interest" description="Disordered" evidence="2">
    <location>
        <begin position="1"/>
        <end position="28"/>
    </location>
</feature>
<name>A0ABD3V8C2_SINWO</name>
<dbReference type="InterPro" id="IPR014001">
    <property type="entry name" value="Helicase_ATP-bd"/>
</dbReference>
<keyword evidence="7" id="KW-1185">Reference proteome</keyword>
<evidence type="ECO:0000256" key="1">
    <source>
        <dbReference type="ARBA" id="ARBA00022801"/>
    </source>
</evidence>
<feature type="transmembrane region" description="Helical" evidence="3">
    <location>
        <begin position="656"/>
        <end position="673"/>
    </location>
</feature>
<dbReference type="GO" id="GO:0016787">
    <property type="term" value="F:hydrolase activity"/>
    <property type="evidence" value="ECO:0007669"/>
    <property type="project" value="UniProtKB-KW"/>
</dbReference>
<feature type="transmembrane region" description="Helical" evidence="3">
    <location>
        <begin position="685"/>
        <end position="706"/>
    </location>
</feature>
<keyword evidence="3" id="KW-1133">Transmembrane helix</keyword>
<evidence type="ECO:0000256" key="3">
    <source>
        <dbReference type="SAM" id="Phobius"/>
    </source>
</evidence>
<comment type="caution">
    <text evidence="6">The sequence shown here is derived from an EMBL/GenBank/DDBJ whole genome shotgun (WGS) entry which is preliminary data.</text>
</comment>
<dbReference type="InterPro" id="IPR049730">
    <property type="entry name" value="SNF2/RAD54-like_C"/>
</dbReference>
<dbReference type="Proteomes" id="UP001634394">
    <property type="component" value="Unassembled WGS sequence"/>
</dbReference>
<dbReference type="AlphaFoldDB" id="A0ABD3V8C2"/>
<feature type="domain" description="Helicase C-terminal" evidence="5">
    <location>
        <begin position="486"/>
        <end position="643"/>
    </location>
</feature>
<dbReference type="InterPro" id="IPR038718">
    <property type="entry name" value="SNF2-like_sf"/>
</dbReference>
<dbReference type="PROSITE" id="PS51192">
    <property type="entry name" value="HELICASE_ATP_BIND_1"/>
    <property type="match status" value="1"/>
</dbReference>
<evidence type="ECO:0000259" key="5">
    <source>
        <dbReference type="PROSITE" id="PS51194"/>
    </source>
</evidence>
<dbReference type="Pfam" id="PF00271">
    <property type="entry name" value="Helicase_C"/>
    <property type="match status" value="1"/>
</dbReference>
<keyword evidence="3" id="KW-0812">Transmembrane</keyword>
<evidence type="ECO:0000313" key="7">
    <source>
        <dbReference type="Proteomes" id="UP001634394"/>
    </source>
</evidence>
<evidence type="ECO:0000313" key="6">
    <source>
        <dbReference type="EMBL" id="KAL3857456.1"/>
    </source>
</evidence>
<dbReference type="PROSITE" id="PS51194">
    <property type="entry name" value="HELICASE_CTER"/>
    <property type="match status" value="1"/>
</dbReference>
<dbReference type="InterPro" id="IPR001650">
    <property type="entry name" value="Helicase_C-like"/>
</dbReference>
<protein>
    <recommendedName>
        <fullName evidence="8">DNA excision repair protein ERCC-6-like</fullName>
    </recommendedName>
</protein>
<dbReference type="InterPro" id="IPR000330">
    <property type="entry name" value="SNF2_N"/>
</dbReference>